<protein>
    <recommendedName>
        <fullName evidence="10">Guanylate cyclase domain-containing protein</fullName>
    </recommendedName>
</protein>
<dbReference type="PANTHER" id="PTHR11920">
    <property type="entry name" value="GUANYLYL CYCLASE"/>
    <property type="match status" value="1"/>
</dbReference>
<evidence type="ECO:0000256" key="3">
    <source>
        <dbReference type="ARBA" id="ARBA00022729"/>
    </source>
</evidence>
<evidence type="ECO:0000256" key="9">
    <source>
        <dbReference type="SAM" id="SignalP"/>
    </source>
</evidence>
<dbReference type="PANTHER" id="PTHR11920:SF335">
    <property type="entry name" value="GUANYLATE CYCLASE"/>
    <property type="match status" value="1"/>
</dbReference>
<dbReference type="InterPro" id="IPR028082">
    <property type="entry name" value="Peripla_BP_I"/>
</dbReference>
<sequence length="1388" mass="149985">MNKMLLCLVPLSGLLLAACLTAAQQTLTFHIGATVGRDGSCVPFYRGTALGYQYFFDWLAKRAPIAVTDASGKTYLLRLQLRLISHNCTEEGRAAAMSSLINGTEFEPPVHLLLGGNDESALEDALQAEAASRILMHCCTARDTVFHLGLSHVYGLFTSPSMYTGTLLRTMALRGMQRVAVLYNRDSLLQVELCEGALTQLPTLAELRPEFRAVLIANYSALDADSPGFWGKMGARVASAGADVLVACDSMNRTSLLVHQLRRSGYRLSALWLASSGNVSEFLDYLGGHREYALTTVQWMPSLPYADPDFGTAAQYYAAFTAAMGQQPSYFSAAATASGYVLLTALQRVISTCSLEKARANVNIVDTFMWSEGALSCVDKFQNTLDIKGKSGTDVLRNVLSTLNMDTFYGPIGFNGFHQNIYHPVIGAQVLSGSLVAVLPLDVADKALVMPIPVDPPKAKSWITTPTGISVVTLLFCIGAACMALLFLVCRRRMGHHLHAHSVELLLDDIQVDIQPHINSDGSCEPGEGMYRGTRVKLVVANELLLWSRSQRAWKPDNQGSPLTSVFESSECSGQRQLAAPLRSYALPVAAETRSPAQRSKSAALEDTCVDRTSQGSMRLTGSEGFGLFKQQSERFIRNQIDNVTPRTTVGLVSPANCPGMQNIRNQPVTMPGLLSRRARRQILALVWRAVRLQHPRMCPVLGIVWEWPGLVENGGKVPVVVRQWHELDSLERLLENETVPLSLMTKATIAQGVAEALAYLHAQGPPIIAGPLEASRIIMDKNFNPHLFLRLQNLDPEYINAAMASADGSRMGKMRALSVFGARPLQLQQSATVSRAAPTAQPLKAVPSAASDPTTSTAVLHFTVTMPMDDDGSRVHPQLQGIGVGPYQQQQSRITSTSVLSDVEQPAMGTLRPAGLFASQPRYRPSKEQDVYEFGLLLCRIFVVASPEDSGRLRFANIASAAIAPVTATGGDGGGFDCDTSVAGVSAFLSTAAPPVPILQTVDPEQLDMVISEVRGICPELGNLAWACTQPNSGLTFPTIAKALEQVVIPALTGSDGLPRGLRRNALSMKVYGSAGSGGFGGGSAGCGSAPRQEQDLELRSMSSGVGRSGPSQLMPRRSGSVTWPDHLRAVRVNHHHQVVASDDLIFDIFPPKVARALQAGQTVQPERYDCVSIFFSDVVGYTDLCGQLQPGEVMDLVHRLYSRFDDLIRELRLFKVETVGDAYLAVANLRWPQPDDHARLMAQFALFAVRAANSLLVHPERPELGTVHVRVGLHCGPVVGSVVGTLNRRYCLFGDAVNTAARMEHNSMADRINCSAAFAALLREQWPGGARIVSRGILAVKGKGPMETFWVEQEQTTETVLALDDVTAVAPPVASGALIPDAVEDV</sequence>
<evidence type="ECO:0000256" key="6">
    <source>
        <dbReference type="ARBA" id="ARBA00023136"/>
    </source>
</evidence>
<evidence type="ECO:0000256" key="8">
    <source>
        <dbReference type="SAM" id="Phobius"/>
    </source>
</evidence>
<dbReference type="Gene3D" id="3.40.50.2300">
    <property type="match status" value="2"/>
</dbReference>
<reference evidence="11 12" key="1">
    <citation type="journal article" date="2023" name="IScience">
        <title>Expanded male sex-determining region conserved during the evolution of homothallism in the green alga Volvox.</title>
        <authorList>
            <person name="Yamamoto K."/>
            <person name="Matsuzaki R."/>
            <person name="Mahakham W."/>
            <person name="Heman W."/>
            <person name="Sekimoto H."/>
            <person name="Kawachi M."/>
            <person name="Minakuchi Y."/>
            <person name="Toyoda A."/>
            <person name="Nozaki H."/>
        </authorList>
    </citation>
    <scope>NUCLEOTIDE SEQUENCE [LARGE SCALE GENOMIC DNA]</scope>
    <source>
        <strain evidence="11 12">NIES-4468</strain>
    </source>
</reference>
<feature type="chain" id="PRO_5045395254" description="Guanylate cyclase domain-containing protein" evidence="9">
    <location>
        <begin position="24"/>
        <end position="1388"/>
    </location>
</feature>
<evidence type="ECO:0000256" key="2">
    <source>
        <dbReference type="ARBA" id="ARBA00022692"/>
    </source>
</evidence>
<dbReference type="Gene3D" id="1.10.510.10">
    <property type="entry name" value="Transferase(Phosphotransferase) domain 1"/>
    <property type="match status" value="1"/>
</dbReference>
<proteinExistence type="predicted"/>
<dbReference type="SUPFAM" id="SSF55073">
    <property type="entry name" value="Nucleotide cyclase"/>
    <property type="match status" value="1"/>
</dbReference>
<keyword evidence="5 8" id="KW-1133">Transmembrane helix</keyword>
<dbReference type="Pfam" id="PF13458">
    <property type="entry name" value="Peripla_BP_6"/>
    <property type="match status" value="1"/>
</dbReference>
<evidence type="ECO:0000256" key="7">
    <source>
        <dbReference type="ARBA" id="ARBA00023239"/>
    </source>
</evidence>
<evidence type="ECO:0000313" key="11">
    <source>
        <dbReference type="EMBL" id="GLI69601.1"/>
    </source>
</evidence>
<accession>A0ABQ5SIY9</accession>
<evidence type="ECO:0000256" key="5">
    <source>
        <dbReference type="ARBA" id="ARBA00022989"/>
    </source>
</evidence>
<keyword evidence="4" id="KW-0547">Nucleotide-binding</keyword>
<evidence type="ECO:0000313" key="12">
    <source>
        <dbReference type="Proteomes" id="UP001165090"/>
    </source>
</evidence>
<dbReference type="SUPFAM" id="SSF56112">
    <property type="entry name" value="Protein kinase-like (PK-like)"/>
    <property type="match status" value="1"/>
</dbReference>
<comment type="subcellular location">
    <subcellularLocation>
        <location evidence="1">Membrane</location>
        <topology evidence="1">Single-pass membrane protein</topology>
    </subcellularLocation>
</comment>
<keyword evidence="7" id="KW-0456">Lyase</keyword>
<evidence type="ECO:0000256" key="4">
    <source>
        <dbReference type="ARBA" id="ARBA00022741"/>
    </source>
</evidence>
<keyword evidence="12" id="KW-1185">Reference proteome</keyword>
<evidence type="ECO:0000256" key="1">
    <source>
        <dbReference type="ARBA" id="ARBA00004167"/>
    </source>
</evidence>
<gene>
    <name evidence="11" type="ORF">VaNZ11_014264</name>
</gene>
<name>A0ABQ5SIY9_9CHLO</name>
<keyword evidence="2 8" id="KW-0812">Transmembrane</keyword>
<dbReference type="Gene3D" id="3.30.70.1230">
    <property type="entry name" value="Nucleotide cyclase"/>
    <property type="match status" value="1"/>
</dbReference>
<dbReference type="SMART" id="SM00044">
    <property type="entry name" value="CYCc"/>
    <property type="match status" value="1"/>
</dbReference>
<feature type="signal peptide" evidence="9">
    <location>
        <begin position="1"/>
        <end position="23"/>
    </location>
</feature>
<dbReference type="InterPro" id="IPR028081">
    <property type="entry name" value="Leu-bd"/>
</dbReference>
<dbReference type="PROSITE" id="PS51257">
    <property type="entry name" value="PROKAR_LIPOPROTEIN"/>
    <property type="match status" value="1"/>
</dbReference>
<keyword evidence="6 8" id="KW-0472">Membrane</keyword>
<organism evidence="11 12">
    <name type="scientific">Volvox africanus</name>
    <dbReference type="NCBI Taxonomy" id="51714"/>
    <lineage>
        <taxon>Eukaryota</taxon>
        <taxon>Viridiplantae</taxon>
        <taxon>Chlorophyta</taxon>
        <taxon>core chlorophytes</taxon>
        <taxon>Chlorophyceae</taxon>
        <taxon>CS clade</taxon>
        <taxon>Chlamydomonadales</taxon>
        <taxon>Volvocaceae</taxon>
        <taxon>Volvox</taxon>
    </lineage>
</organism>
<dbReference type="EMBL" id="BSDZ01000086">
    <property type="protein sequence ID" value="GLI69601.1"/>
    <property type="molecule type" value="Genomic_DNA"/>
</dbReference>
<dbReference type="InterPro" id="IPR050401">
    <property type="entry name" value="Cyclic_nucleotide_synthase"/>
</dbReference>
<dbReference type="PROSITE" id="PS50125">
    <property type="entry name" value="GUANYLATE_CYCLASE_2"/>
    <property type="match status" value="1"/>
</dbReference>
<dbReference type="Pfam" id="PF00211">
    <property type="entry name" value="Guanylate_cyc"/>
    <property type="match status" value="1"/>
</dbReference>
<keyword evidence="3 9" id="KW-0732">Signal</keyword>
<dbReference type="CDD" id="cd07302">
    <property type="entry name" value="CHD"/>
    <property type="match status" value="1"/>
</dbReference>
<dbReference type="InterPro" id="IPR011009">
    <property type="entry name" value="Kinase-like_dom_sf"/>
</dbReference>
<feature type="transmembrane region" description="Helical" evidence="8">
    <location>
        <begin position="468"/>
        <end position="489"/>
    </location>
</feature>
<dbReference type="InterPro" id="IPR029787">
    <property type="entry name" value="Nucleotide_cyclase"/>
</dbReference>
<dbReference type="InterPro" id="IPR001054">
    <property type="entry name" value="A/G_cyclase"/>
</dbReference>
<evidence type="ECO:0000259" key="10">
    <source>
        <dbReference type="PROSITE" id="PS50125"/>
    </source>
</evidence>
<feature type="domain" description="Guanylate cyclase" evidence="10">
    <location>
        <begin position="1174"/>
        <end position="1306"/>
    </location>
</feature>
<dbReference type="Proteomes" id="UP001165090">
    <property type="component" value="Unassembled WGS sequence"/>
</dbReference>
<dbReference type="SUPFAM" id="SSF53822">
    <property type="entry name" value="Periplasmic binding protein-like I"/>
    <property type="match status" value="1"/>
</dbReference>
<comment type="caution">
    <text evidence="11">The sequence shown here is derived from an EMBL/GenBank/DDBJ whole genome shotgun (WGS) entry which is preliminary data.</text>
</comment>